<protein>
    <submittedName>
        <fullName evidence="2">Uncharacterized protein</fullName>
    </submittedName>
</protein>
<feature type="region of interest" description="Disordered" evidence="1">
    <location>
        <begin position="1"/>
        <end position="22"/>
    </location>
</feature>
<reference evidence="2 3" key="1">
    <citation type="submission" date="2017-02" db="EMBL/GenBank/DDBJ databases">
        <title>Complete genome sequences of Mycobacterium kansasii strains isolated from rhesus macaques.</title>
        <authorList>
            <person name="Panda A."/>
            <person name="Nagaraj S."/>
            <person name="Zhao X."/>
            <person name="Tettelin H."/>
            <person name="Detolla L.J."/>
        </authorList>
    </citation>
    <scope>NUCLEOTIDE SEQUENCE [LARGE SCALE GENOMIC DNA]</scope>
    <source>
        <strain evidence="2 3">11-3813</strain>
    </source>
</reference>
<gene>
    <name evidence="2" type="ORF">BZL30_5343</name>
</gene>
<evidence type="ECO:0000313" key="3">
    <source>
        <dbReference type="Proteomes" id="UP000189229"/>
    </source>
</evidence>
<dbReference type="AlphaFoldDB" id="A0A1V3X033"/>
<dbReference type="EMBL" id="MVBM01000005">
    <property type="protein sequence ID" value="OOK71861.1"/>
    <property type="molecule type" value="Genomic_DNA"/>
</dbReference>
<accession>A0A1V3X033</accession>
<evidence type="ECO:0000256" key="1">
    <source>
        <dbReference type="SAM" id="MobiDB-lite"/>
    </source>
</evidence>
<name>A0A1V3X033_MYCKA</name>
<comment type="caution">
    <text evidence="2">The sequence shown here is derived from an EMBL/GenBank/DDBJ whole genome shotgun (WGS) entry which is preliminary data.</text>
</comment>
<sequence>MRRGKRVKTTKPDLTAGRHPDLVQRQFTAAARTSCGSAI</sequence>
<dbReference type="Proteomes" id="UP000189229">
    <property type="component" value="Unassembled WGS sequence"/>
</dbReference>
<evidence type="ECO:0000313" key="2">
    <source>
        <dbReference type="EMBL" id="OOK71861.1"/>
    </source>
</evidence>
<proteinExistence type="predicted"/>
<organism evidence="2 3">
    <name type="scientific">Mycobacterium kansasii</name>
    <dbReference type="NCBI Taxonomy" id="1768"/>
    <lineage>
        <taxon>Bacteria</taxon>
        <taxon>Bacillati</taxon>
        <taxon>Actinomycetota</taxon>
        <taxon>Actinomycetes</taxon>
        <taxon>Mycobacteriales</taxon>
        <taxon>Mycobacteriaceae</taxon>
        <taxon>Mycobacterium</taxon>
    </lineage>
</organism>